<dbReference type="RefSeq" id="WP_167071868.1">
    <property type="nucleotide sequence ID" value="NZ_JAAOZC010000001.1"/>
</dbReference>
<dbReference type="EMBL" id="JAAOZC010000001">
    <property type="protein sequence ID" value="NIJ07050.1"/>
    <property type="molecule type" value="Genomic_DNA"/>
</dbReference>
<sequence precursor="true">MKGVSVARWRTGALASAAWIACAASPALAQQLQDPAGPPPPPLGAAGLPSSDTADKVDFAADNLDYDDKADIVTATGDVRMLRAGSRLRADKVVWNRNTGQVTATGHIATINSAGDTLYGDSAVLTDDFKNGVVQNMLYVLADGGRLAAERGERKDKIQILEHAAYSPCRVTDDDGCPKRPSWQITALRIVRDGNRHRIFYKDARFSLFGLPILWLPAFSHPDGSQQGGGGSGLLLPNFQYSKTVGAELELPYYRRFGPNRDITITPHIYTAVAPALEVDYRALEGHGAYEAKGMITYGSRLPAVTTTQSLNTDKGVRGYVDLHGTYQLGTYWTLTGQIRAESDKTFMYRYAINNDDRLRSTLEADRIDDNSLLTIAGWFTQTVRADEKQSQQPIALPAIDYRRRIQDPWAGGVFQVELNSLALTRTEGQDTQRVFAGIEWDLRKITPLGQEVTFTALGRVDGYHTDQVDQTSTVVYRGLPGWQARGVAAIAADMRWPFIGTLWGGTQQIVPRIQLVGTPHTKNLSIPDEDSRAVDLEDTNLFSINRFSGYDRWEDSSRVTYGFEYNYQRPKLDVQTVLGQSYRLDTEPSILPEGTGLTGRFSDYVGRISVKYGPWFEVTERFRLDKTTFRLHRNEIDAAIGTKRTYLLVGYLLLDRNIDPSLEDLMDRQELRLGGRVQLARYWSVYGSTVIDLTTKSQDPTSTGDGFSPVRERLGLQYENECITLGISWRRDYNPIGDARRGNTFSFRLALKNIGR</sequence>
<reference evidence="8 9" key="1">
    <citation type="submission" date="2020-03" db="EMBL/GenBank/DDBJ databases">
        <title>Genomic Encyclopedia of Type Strains, Phase III (KMG-III): the genomes of soil and plant-associated and newly described type strains.</title>
        <authorList>
            <person name="Whitman W."/>
        </authorList>
    </citation>
    <scope>NUCLEOTIDE SEQUENCE [LARGE SCALE GENOMIC DNA]</scope>
    <source>
        <strain evidence="8 9">CECT 8804</strain>
    </source>
</reference>
<comment type="caution">
    <text evidence="4">Lacks conserved residue(s) required for the propagation of feature annotation.</text>
</comment>
<dbReference type="InterPro" id="IPR020889">
    <property type="entry name" value="LipoPS_assembly_LptD"/>
</dbReference>
<dbReference type="Gene3D" id="2.60.450.10">
    <property type="entry name" value="Lipopolysaccharide (LPS) transport protein A like domain"/>
    <property type="match status" value="1"/>
</dbReference>
<dbReference type="InterPro" id="IPR005653">
    <property type="entry name" value="OstA-like_N"/>
</dbReference>
<evidence type="ECO:0000256" key="2">
    <source>
        <dbReference type="ARBA" id="ARBA00023136"/>
    </source>
</evidence>
<proteinExistence type="inferred from homology"/>
<evidence type="ECO:0000259" key="7">
    <source>
        <dbReference type="Pfam" id="PF04453"/>
    </source>
</evidence>
<feature type="signal peptide" evidence="4">
    <location>
        <begin position="1"/>
        <end position="29"/>
    </location>
</feature>
<dbReference type="Proteomes" id="UP000727456">
    <property type="component" value="Unassembled WGS sequence"/>
</dbReference>
<evidence type="ECO:0000256" key="3">
    <source>
        <dbReference type="ARBA" id="ARBA00023237"/>
    </source>
</evidence>
<feature type="chain" id="PRO_5044944401" description="LPS-assembly protein LptD" evidence="4">
    <location>
        <begin position="30"/>
        <end position="757"/>
    </location>
</feature>
<keyword evidence="3 4" id="KW-0998">Cell outer membrane</keyword>
<name>A0ABX0TS75_9SPHN</name>
<evidence type="ECO:0000256" key="5">
    <source>
        <dbReference type="SAM" id="MobiDB-lite"/>
    </source>
</evidence>
<evidence type="ECO:0000256" key="1">
    <source>
        <dbReference type="ARBA" id="ARBA00022729"/>
    </source>
</evidence>
<comment type="subunit">
    <text evidence="4">Component of the lipopolysaccharide transport and assembly complex.</text>
</comment>
<dbReference type="PROSITE" id="PS51257">
    <property type="entry name" value="PROKAR_LIPOPROTEIN"/>
    <property type="match status" value="1"/>
</dbReference>
<evidence type="ECO:0000313" key="8">
    <source>
        <dbReference type="EMBL" id="NIJ07050.1"/>
    </source>
</evidence>
<keyword evidence="2 4" id="KW-0472">Membrane</keyword>
<organism evidence="8 9">
    <name type="scientific">Sphingomonas vulcanisoli</name>
    <dbReference type="NCBI Taxonomy" id="1658060"/>
    <lineage>
        <taxon>Bacteria</taxon>
        <taxon>Pseudomonadati</taxon>
        <taxon>Pseudomonadota</taxon>
        <taxon>Alphaproteobacteria</taxon>
        <taxon>Sphingomonadales</taxon>
        <taxon>Sphingomonadaceae</taxon>
        <taxon>Sphingomonas</taxon>
    </lineage>
</organism>
<dbReference type="PANTHER" id="PTHR30189">
    <property type="entry name" value="LPS-ASSEMBLY PROTEIN"/>
    <property type="match status" value="1"/>
</dbReference>
<evidence type="ECO:0000313" key="9">
    <source>
        <dbReference type="Proteomes" id="UP000727456"/>
    </source>
</evidence>
<feature type="domain" description="LptD C-terminal" evidence="7">
    <location>
        <begin position="317"/>
        <end position="684"/>
    </location>
</feature>
<accession>A0ABX0TS75</accession>
<comment type="caution">
    <text evidence="8">The sequence shown here is derived from an EMBL/GenBank/DDBJ whole genome shotgun (WGS) entry which is preliminary data.</text>
</comment>
<comment type="similarity">
    <text evidence="4">Belongs to the LptD family.</text>
</comment>
<protein>
    <recommendedName>
        <fullName evidence="4">LPS-assembly protein LptD</fullName>
    </recommendedName>
</protein>
<evidence type="ECO:0000256" key="4">
    <source>
        <dbReference type="HAMAP-Rule" id="MF_01411"/>
    </source>
</evidence>
<dbReference type="HAMAP" id="MF_01411">
    <property type="entry name" value="LPS_assembly_LptD"/>
    <property type="match status" value="1"/>
</dbReference>
<keyword evidence="9" id="KW-1185">Reference proteome</keyword>
<dbReference type="Pfam" id="PF04453">
    <property type="entry name" value="LptD"/>
    <property type="match status" value="1"/>
</dbReference>
<comment type="function">
    <text evidence="4">Involved in the assembly of lipopolysaccharide (LPS) at the surface of the outer membrane.</text>
</comment>
<dbReference type="InterPro" id="IPR007543">
    <property type="entry name" value="LptD_C"/>
</dbReference>
<evidence type="ECO:0000259" key="6">
    <source>
        <dbReference type="Pfam" id="PF03968"/>
    </source>
</evidence>
<feature type="region of interest" description="Disordered" evidence="5">
    <location>
        <begin position="31"/>
        <end position="51"/>
    </location>
</feature>
<dbReference type="PANTHER" id="PTHR30189:SF1">
    <property type="entry name" value="LPS-ASSEMBLY PROTEIN LPTD"/>
    <property type="match status" value="1"/>
</dbReference>
<comment type="subcellular location">
    <subcellularLocation>
        <location evidence="4">Cell outer membrane</location>
    </subcellularLocation>
</comment>
<dbReference type="InterPro" id="IPR050218">
    <property type="entry name" value="LptD"/>
</dbReference>
<dbReference type="Pfam" id="PF03968">
    <property type="entry name" value="LptD_N"/>
    <property type="match status" value="1"/>
</dbReference>
<keyword evidence="1 4" id="KW-0732">Signal</keyword>
<feature type="domain" description="Organic solvent tolerance-like N-terminal" evidence="6">
    <location>
        <begin position="61"/>
        <end position="112"/>
    </location>
</feature>
<gene>
    <name evidence="4" type="primary">lptD</name>
    <name evidence="8" type="ORF">FHS31_000632</name>
</gene>